<dbReference type="Pfam" id="PF02771">
    <property type="entry name" value="Acyl-CoA_dh_N"/>
    <property type="match status" value="1"/>
</dbReference>
<keyword evidence="3" id="KW-0285">Flavoprotein</keyword>
<dbReference type="RefSeq" id="WP_150082288.1">
    <property type="nucleotide sequence ID" value="NZ_VWRN01000016.1"/>
</dbReference>
<dbReference type="Proteomes" id="UP000324324">
    <property type="component" value="Unassembled WGS sequence"/>
</dbReference>
<dbReference type="PIRSF" id="PIRSF016578">
    <property type="entry name" value="HsaA"/>
    <property type="match status" value="1"/>
</dbReference>
<reference evidence="8 9" key="1">
    <citation type="submission" date="2019-09" db="EMBL/GenBank/DDBJ databases">
        <title>Isolation of a novel species in the genus Cupriavidus from patients with sepsis using whole genome sequencing.</title>
        <authorList>
            <person name="Kweon O.J."/>
            <person name="Lee M.-K."/>
        </authorList>
    </citation>
    <scope>NUCLEOTIDE SEQUENCE [LARGE SCALE GENOMIC DNA]</scope>
    <source>
        <strain evidence="8 9">MKL-01</strain>
    </source>
</reference>
<feature type="domain" description="Acyl-CoA dehydrogenase/oxidase C-terminal" evidence="6">
    <location>
        <begin position="267"/>
        <end position="385"/>
    </location>
</feature>
<dbReference type="GO" id="GO:0003995">
    <property type="term" value="F:acyl-CoA dehydrogenase activity"/>
    <property type="evidence" value="ECO:0007669"/>
    <property type="project" value="TreeGrafter"/>
</dbReference>
<feature type="region of interest" description="Disordered" evidence="5">
    <location>
        <begin position="1"/>
        <end position="31"/>
    </location>
</feature>
<dbReference type="PANTHER" id="PTHR43884:SF12">
    <property type="entry name" value="ISOVALERYL-COA DEHYDROGENASE, MITOCHONDRIAL-RELATED"/>
    <property type="match status" value="1"/>
</dbReference>
<evidence type="ECO:0000256" key="4">
    <source>
        <dbReference type="ARBA" id="ARBA00022827"/>
    </source>
</evidence>
<evidence type="ECO:0000259" key="7">
    <source>
        <dbReference type="Pfam" id="PF02771"/>
    </source>
</evidence>
<dbReference type="InterPro" id="IPR036250">
    <property type="entry name" value="AcylCo_DH-like_C"/>
</dbReference>
<comment type="similarity">
    <text evidence="2">Belongs to the acyl-CoA dehydrogenase family.</text>
</comment>
<evidence type="ECO:0000256" key="2">
    <source>
        <dbReference type="ARBA" id="ARBA00009347"/>
    </source>
</evidence>
<feature type="domain" description="Acyl-CoA dehydrogenase/oxidase N-terminal" evidence="7">
    <location>
        <begin position="39"/>
        <end position="122"/>
    </location>
</feature>
<evidence type="ECO:0000259" key="6">
    <source>
        <dbReference type="Pfam" id="PF00441"/>
    </source>
</evidence>
<proteinExistence type="inferred from homology"/>
<protein>
    <submittedName>
        <fullName evidence="8">Acyl-CoA dehydrogenase</fullName>
    </submittedName>
</protein>
<evidence type="ECO:0000256" key="1">
    <source>
        <dbReference type="ARBA" id="ARBA00001974"/>
    </source>
</evidence>
<dbReference type="Gene3D" id="1.10.540.10">
    <property type="entry name" value="Acyl-CoA dehydrogenase/oxidase, N-terminal domain"/>
    <property type="match status" value="1"/>
</dbReference>
<sequence>MNAFTAQAVQPRPHDAGTDAAHVDPPDTAHPPRDMLAAAREVVPPATAQADRVDREAAFPEAAFAALRERGLLGAMVPVELGGGGASLETIAAICRVLGGACAATGMIYAMHQIQVACLVAHARGSIWHERLLARIAGEQLLLASATSEQSIGGALRTSGCAVATDGGRFHLVKMAPTISYGAQADVILATARRHAEAPQSDQVLVCVLDGDCTLQCTSGWDTLGMRGTCSNGFRLEARGACEQIVPVPFGEIADATMTPVSHMLWSALWTGIAADAVQRAKAFFQGQARSRPGTLPPSATRLAEAAAMIDTMEARVQMALAHYRQHTPGRSVSADFAFAAEMNGLKTSVSALALEAVQIALLICGMAGYKQGTPFSVGRHLRDLWSAPLMISNDRILTNTASLLLAERSH</sequence>
<dbReference type="SUPFAM" id="SSF47203">
    <property type="entry name" value="Acyl-CoA dehydrogenase C-terminal domain-like"/>
    <property type="match status" value="1"/>
</dbReference>
<dbReference type="InterPro" id="IPR037069">
    <property type="entry name" value="AcylCoA_DH/ox_N_sf"/>
</dbReference>
<dbReference type="InterPro" id="IPR046373">
    <property type="entry name" value="Acyl-CoA_Oxase/DH_mid-dom_sf"/>
</dbReference>
<dbReference type="Pfam" id="PF00441">
    <property type="entry name" value="Acyl-CoA_dh_1"/>
    <property type="match status" value="1"/>
</dbReference>
<dbReference type="InterPro" id="IPR013786">
    <property type="entry name" value="AcylCoA_DH/ox_N"/>
</dbReference>
<organism evidence="8 9">
    <name type="scientific">Cupriavidus cauae</name>
    <dbReference type="NCBI Taxonomy" id="2608999"/>
    <lineage>
        <taxon>Bacteria</taxon>
        <taxon>Pseudomonadati</taxon>
        <taxon>Pseudomonadota</taxon>
        <taxon>Betaproteobacteria</taxon>
        <taxon>Burkholderiales</taxon>
        <taxon>Burkholderiaceae</taxon>
        <taxon>Cupriavidus</taxon>
    </lineage>
</organism>
<keyword evidence="4" id="KW-0274">FAD</keyword>
<dbReference type="AlphaFoldDB" id="A0A5M8B3V1"/>
<evidence type="ECO:0000256" key="5">
    <source>
        <dbReference type="SAM" id="MobiDB-lite"/>
    </source>
</evidence>
<dbReference type="SUPFAM" id="SSF56645">
    <property type="entry name" value="Acyl-CoA dehydrogenase NM domain-like"/>
    <property type="match status" value="1"/>
</dbReference>
<dbReference type="Gene3D" id="1.20.140.10">
    <property type="entry name" value="Butyryl-CoA Dehydrogenase, subunit A, domain 3"/>
    <property type="match status" value="1"/>
</dbReference>
<dbReference type="InterPro" id="IPR009100">
    <property type="entry name" value="AcylCoA_DH/oxidase_NM_dom_sf"/>
</dbReference>
<keyword evidence="9" id="KW-1185">Reference proteome</keyword>
<dbReference type="GO" id="GO:0050660">
    <property type="term" value="F:flavin adenine dinucleotide binding"/>
    <property type="evidence" value="ECO:0007669"/>
    <property type="project" value="InterPro"/>
</dbReference>
<evidence type="ECO:0000313" key="9">
    <source>
        <dbReference type="Proteomes" id="UP000324324"/>
    </source>
</evidence>
<dbReference type="Gene3D" id="2.40.110.10">
    <property type="entry name" value="Butyryl-CoA Dehydrogenase, subunit A, domain 2"/>
    <property type="match status" value="1"/>
</dbReference>
<evidence type="ECO:0000256" key="3">
    <source>
        <dbReference type="ARBA" id="ARBA00022630"/>
    </source>
</evidence>
<comment type="cofactor">
    <cofactor evidence="1">
        <name>FAD</name>
        <dbReference type="ChEBI" id="CHEBI:57692"/>
    </cofactor>
</comment>
<dbReference type="PANTHER" id="PTHR43884">
    <property type="entry name" value="ACYL-COA DEHYDROGENASE"/>
    <property type="match status" value="1"/>
</dbReference>
<evidence type="ECO:0000313" key="8">
    <source>
        <dbReference type="EMBL" id="KAA6129732.1"/>
    </source>
</evidence>
<dbReference type="EMBL" id="VWRN01000016">
    <property type="protein sequence ID" value="KAA6129732.1"/>
    <property type="molecule type" value="Genomic_DNA"/>
</dbReference>
<dbReference type="InterPro" id="IPR009075">
    <property type="entry name" value="AcylCo_DH/oxidase_C"/>
</dbReference>
<comment type="caution">
    <text evidence="8">The sequence shown here is derived from an EMBL/GenBank/DDBJ whole genome shotgun (WGS) entry which is preliminary data.</text>
</comment>
<name>A0A5M8B3V1_9BURK</name>
<gene>
    <name evidence="8" type="ORF">F1599_04130</name>
</gene>
<feature type="compositionally biased region" description="Basic and acidic residues" evidence="5">
    <location>
        <begin position="12"/>
        <end position="31"/>
    </location>
</feature>
<accession>A0A5M8B3V1</accession>